<dbReference type="InterPro" id="IPR036291">
    <property type="entry name" value="NAD(P)-bd_dom_sf"/>
</dbReference>
<comment type="function">
    <text evidence="6">Catalyzes the reduction of dTDP-6-deoxy-L-lyxo-4-hexulose to yield dTDP-L-rhamnose.</text>
</comment>
<dbReference type="SUPFAM" id="SSF51735">
    <property type="entry name" value="NAD(P)-binding Rossmann-fold domains"/>
    <property type="match status" value="1"/>
</dbReference>
<dbReference type="Proteomes" id="UP000325105">
    <property type="component" value="Unassembled WGS sequence"/>
</dbReference>
<dbReference type="GO" id="GO:0008831">
    <property type="term" value="F:dTDP-4-dehydrorhamnose reductase activity"/>
    <property type="evidence" value="ECO:0007669"/>
    <property type="project" value="UniProtKB-EC"/>
</dbReference>
<gene>
    <name evidence="8" type="ORF">BC792_101295</name>
</gene>
<evidence type="ECO:0000313" key="8">
    <source>
        <dbReference type="EMBL" id="TYP98637.1"/>
    </source>
</evidence>
<evidence type="ECO:0000256" key="5">
    <source>
        <dbReference type="ARBA" id="ARBA00048200"/>
    </source>
</evidence>
<keyword evidence="9" id="KW-1185">Reference proteome</keyword>
<dbReference type="InterPro" id="IPR029903">
    <property type="entry name" value="RmlD-like-bd"/>
</dbReference>
<feature type="domain" description="RmlD-like substrate binding" evidence="7">
    <location>
        <begin position="1"/>
        <end position="297"/>
    </location>
</feature>
<sequence>MRILITGANGLLGQKLADMLQAYVGGSVLCMSKSSNRNPSLKQANFLSFDLTDFSRFMEGAQAFQPTHIIHTAAITSVEACEQEPEQCERINVLLSEQIAQYCKENNIHLTFLSTDFVFDGTAGPYAEGDATNPCNRYGKSKLDAERRILQTGCRTAILRTILVYGVIADRKRSNIVLWVKNALTKGENISVVSDQWRMPTWVDDLARACILASEREAEGIFHISGNELFSILEIAQQVASFWKLDTSLISPVTARDIGQEFNRPKKTGFSIKKAQDLLGYRPTPFLDSLKEIEQQLATIKYHE</sequence>
<evidence type="ECO:0000259" key="7">
    <source>
        <dbReference type="Pfam" id="PF04321"/>
    </source>
</evidence>
<dbReference type="OrthoDB" id="9803892at2"/>
<comment type="catalytic activity">
    <reaction evidence="5">
        <text>dTDP-beta-L-rhamnose + NADP(+) = dTDP-4-dehydro-beta-L-rhamnose + NADPH + H(+)</text>
        <dbReference type="Rhea" id="RHEA:21796"/>
        <dbReference type="ChEBI" id="CHEBI:15378"/>
        <dbReference type="ChEBI" id="CHEBI:57510"/>
        <dbReference type="ChEBI" id="CHEBI:57783"/>
        <dbReference type="ChEBI" id="CHEBI:58349"/>
        <dbReference type="ChEBI" id="CHEBI:62830"/>
        <dbReference type="EC" id="1.1.1.133"/>
    </reaction>
</comment>
<evidence type="ECO:0000256" key="2">
    <source>
        <dbReference type="ARBA" id="ARBA00010944"/>
    </source>
</evidence>
<comment type="caution">
    <text evidence="8">The sequence shown here is derived from an EMBL/GenBank/DDBJ whole genome shotgun (WGS) entry which is preliminary data.</text>
</comment>
<reference evidence="8 9" key="1">
    <citation type="submission" date="2019-07" db="EMBL/GenBank/DDBJ databases">
        <title>Genomic Encyclopedia of Archaeal and Bacterial Type Strains, Phase II (KMG-II): from individual species to whole genera.</title>
        <authorList>
            <person name="Goeker M."/>
        </authorList>
    </citation>
    <scope>NUCLEOTIDE SEQUENCE [LARGE SCALE GENOMIC DNA]</scope>
    <source>
        <strain evidence="8 9">DSM 18850</strain>
    </source>
</reference>
<dbReference type="EMBL" id="VNHX01000001">
    <property type="protein sequence ID" value="TYP98637.1"/>
    <property type="molecule type" value="Genomic_DNA"/>
</dbReference>
<dbReference type="GO" id="GO:0019305">
    <property type="term" value="P:dTDP-rhamnose biosynthetic process"/>
    <property type="evidence" value="ECO:0007669"/>
    <property type="project" value="UniProtKB-UniPathway"/>
</dbReference>
<dbReference type="Pfam" id="PF04321">
    <property type="entry name" value="RmlD_sub_bind"/>
    <property type="match status" value="1"/>
</dbReference>
<dbReference type="InterPro" id="IPR005913">
    <property type="entry name" value="dTDP_dehydrorham_reduct"/>
</dbReference>
<name>A0A5S5DRX2_9SPHI</name>
<evidence type="ECO:0000256" key="6">
    <source>
        <dbReference type="RuleBase" id="RU364082"/>
    </source>
</evidence>
<comment type="pathway">
    <text evidence="1 6">Carbohydrate biosynthesis; dTDP-L-rhamnose biosynthesis.</text>
</comment>
<dbReference type="AlphaFoldDB" id="A0A5S5DRX2"/>
<keyword evidence="6" id="KW-0560">Oxidoreductase</keyword>
<dbReference type="Gene3D" id="3.40.50.720">
    <property type="entry name" value="NAD(P)-binding Rossmann-like Domain"/>
    <property type="match status" value="1"/>
</dbReference>
<evidence type="ECO:0000256" key="3">
    <source>
        <dbReference type="ARBA" id="ARBA00012929"/>
    </source>
</evidence>
<protein>
    <recommendedName>
        <fullName evidence="4 6">dTDP-4-dehydrorhamnose reductase</fullName>
        <ecNumber evidence="3 6">1.1.1.133</ecNumber>
    </recommendedName>
</protein>
<evidence type="ECO:0000256" key="1">
    <source>
        <dbReference type="ARBA" id="ARBA00004781"/>
    </source>
</evidence>
<keyword evidence="6" id="KW-0521">NADP</keyword>
<evidence type="ECO:0000313" key="9">
    <source>
        <dbReference type="Proteomes" id="UP000325105"/>
    </source>
</evidence>
<dbReference type="PANTHER" id="PTHR10491:SF4">
    <property type="entry name" value="METHIONINE ADENOSYLTRANSFERASE 2 SUBUNIT BETA"/>
    <property type="match status" value="1"/>
</dbReference>
<organism evidence="8 9">
    <name type="scientific">Sphingobacterium allocomposti</name>
    <dbReference type="NCBI Taxonomy" id="415956"/>
    <lineage>
        <taxon>Bacteria</taxon>
        <taxon>Pseudomonadati</taxon>
        <taxon>Bacteroidota</taxon>
        <taxon>Sphingobacteriia</taxon>
        <taxon>Sphingobacteriales</taxon>
        <taxon>Sphingobacteriaceae</taxon>
        <taxon>Sphingobacterium</taxon>
    </lineage>
</organism>
<dbReference type="UniPathway" id="UPA00124"/>
<comment type="similarity">
    <text evidence="2 6">Belongs to the dTDP-4-dehydrorhamnose reductase family.</text>
</comment>
<dbReference type="CDD" id="cd05254">
    <property type="entry name" value="dTDP_HR_like_SDR_e"/>
    <property type="match status" value="1"/>
</dbReference>
<evidence type="ECO:0000256" key="4">
    <source>
        <dbReference type="ARBA" id="ARBA00017099"/>
    </source>
</evidence>
<accession>A0A5S5DRX2</accession>
<dbReference type="PANTHER" id="PTHR10491">
    <property type="entry name" value="DTDP-4-DEHYDRORHAMNOSE REDUCTASE"/>
    <property type="match status" value="1"/>
</dbReference>
<proteinExistence type="inferred from homology"/>
<dbReference type="EC" id="1.1.1.133" evidence="3 6"/>
<dbReference type="RefSeq" id="WP_148907187.1">
    <property type="nucleotide sequence ID" value="NZ_VNHX01000001.1"/>
</dbReference>